<protein>
    <submittedName>
        <fullName evidence="2">Uncharacterized protein</fullName>
    </submittedName>
</protein>
<proteinExistence type="predicted"/>
<reference evidence="2" key="1">
    <citation type="submission" date="2020-02" db="EMBL/GenBank/DDBJ databases">
        <authorList>
            <person name="Enbody D E."/>
            <person name="Pettersson E M."/>
        </authorList>
    </citation>
    <scope>NUCLEOTIDE SEQUENCE [LARGE SCALE GENOMIC DNA]</scope>
</reference>
<evidence type="ECO:0000313" key="3">
    <source>
        <dbReference type="Proteomes" id="UP000694382"/>
    </source>
</evidence>
<dbReference type="Ensembl" id="ENSCPVT00000028422.1">
    <property type="protein sequence ID" value="ENSCPVP00000024052.1"/>
    <property type="gene ID" value="ENSCPVG00000017703.1"/>
</dbReference>
<evidence type="ECO:0000313" key="2">
    <source>
        <dbReference type="Ensembl" id="ENSCPVP00000024052.1"/>
    </source>
</evidence>
<reference evidence="2" key="3">
    <citation type="submission" date="2025-09" db="UniProtKB">
        <authorList>
            <consortium name="Ensembl"/>
        </authorList>
    </citation>
    <scope>IDENTIFICATION</scope>
</reference>
<dbReference type="Proteomes" id="UP000694382">
    <property type="component" value="Chromosome 27"/>
</dbReference>
<accession>A0A8U8C3E6</accession>
<dbReference type="InterPro" id="IPR011049">
    <property type="entry name" value="Serralysin-like_metalloprot_C"/>
</dbReference>
<reference evidence="2" key="2">
    <citation type="submission" date="2025-08" db="UniProtKB">
        <authorList>
            <consortium name="Ensembl"/>
        </authorList>
    </citation>
    <scope>IDENTIFICATION</scope>
</reference>
<dbReference type="SUPFAM" id="SSF101967">
    <property type="entry name" value="Adhesin YadA, collagen-binding domain"/>
    <property type="match status" value="1"/>
</dbReference>
<feature type="region of interest" description="Disordered" evidence="1">
    <location>
        <begin position="1"/>
        <end position="22"/>
    </location>
</feature>
<organism evidence="2 3">
    <name type="scientific">Geospiza parvula</name>
    <name type="common">Small tree-finch</name>
    <name type="synonym">Camarhynchus parvulus</name>
    <dbReference type="NCBI Taxonomy" id="87175"/>
    <lineage>
        <taxon>Eukaryota</taxon>
        <taxon>Metazoa</taxon>
        <taxon>Chordata</taxon>
        <taxon>Craniata</taxon>
        <taxon>Vertebrata</taxon>
        <taxon>Euteleostomi</taxon>
        <taxon>Archelosauria</taxon>
        <taxon>Archosauria</taxon>
        <taxon>Dinosauria</taxon>
        <taxon>Saurischia</taxon>
        <taxon>Theropoda</taxon>
        <taxon>Coelurosauria</taxon>
        <taxon>Aves</taxon>
        <taxon>Neognathae</taxon>
        <taxon>Neoaves</taxon>
        <taxon>Telluraves</taxon>
        <taxon>Australaves</taxon>
        <taxon>Passeriformes</taxon>
        <taxon>Thraupidae</taxon>
        <taxon>Camarhynchus</taxon>
    </lineage>
</organism>
<dbReference type="AlphaFoldDB" id="A0A8U8C3E6"/>
<evidence type="ECO:0000256" key="1">
    <source>
        <dbReference type="SAM" id="MobiDB-lite"/>
    </source>
</evidence>
<keyword evidence="3" id="KW-1185">Reference proteome</keyword>
<sequence length="212" mass="21494">HPVSRGHTPAPVSGSASSPLLRGEGLNSWEGELRHFIWKMIQWNEEEETKPKVASEEWWFQAPIDGLRDSVELRPEEQLPGDFLLSRRGGAAEEALGAPEHGHRPACGAGTHLCGDSTPACGAGTHLCGHSTPACGAGTHLCGHSTPPCGAGTHLCGHRAPACGAGTGPCGHSAPACGAGTHLCGHSAPACGAGTHLCGHSAPAPGQAKCAV</sequence>
<name>A0A8U8C3E6_GEOPR</name>